<organism evidence="11 12">
    <name type="scientific">Didymella glomerata</name>
    <dbReference type="NCBI Taxonomy" id="749621"/>
    <lineage>
        <taxon>Eukaryota</taxon>
        <taxon>Fungi</taxon>
        <taxon>Dikarya</taxon>
        <taxon>Ascomycota</taxon>
        <taxon>Pezizomycotina</taxon>
        <taxon>Dothideomycetes</taxon>
        <taxon>Pleosporomycetidae</taxon>
        <taxon>Pleosporales</taxon>
        <taxon>Pleosporineae</taxon>
        <taxon>Didymellaceae</taxon>
        <taxon>Didymella</taxon>
    </lineage>
</organism>
<feature type="region of interest" description="Disordered" evidence="9">
    <location>
        <begin position="244"/>
        <end position="353"/>
    </location>
</feature>
<dbReference type="PANTHER" id="PTHR43671">
    <property type="entry name" value="SERINE/THREONINE-PROTEIN KINASE NEK"/>
    <property type="match status" value="1"/>
</dbReference>
<dbReference type="InterPro" id="IPR050660">
    <property type="entry name" value="NEK_Ser/Thr_kinase"/>
</dbReference>
<dbReference type="PANTHER" id="PTHR43671:SF98">
    <property type="entry name" value="SERINE_THREONINE-PROTEIN KINASE NEK11"/>
    <property type="match status" value="1"/>
</dbReference>
<comment type="catalytic activity">
    <reaction evidence="8">
        <text>L-seryl-[protein] + ATP = O-phospho-L-seryl-[protein] + ADP + H(+)</text>
        <dbReference type="Rhea" id="RHEA:17989"/>
        <dbReference type="Rhea" id="RHEA-COMP:9863"/>
        <dbReference type="Rhea" id="RHEA-COMP:11604"/>
        <dbReference type="ChEBI" id="CHEBI:15378"/>
        <dbReference type="ChEBI" id="CHEBI:29999"/>
        <dbReference type="ChEBI" id="CHEBI:30616"/>
        <dbReference type="ChEBI" id="CHEBI:83421"/>
        <dbReference type="ChEBI" id="CHEBI:456216"/>
        <dbReference type="EC" id="2.7.11.1"/>
    </reaction>
</comment>
<comment type="caution">
    <text evidence="11">The sequence shown here is derived from an EMBL/GenBank/DDBJ whole genome shotgun (WGS) entry which is preliminary data.</text>
</comment>
<name>A0A9W8X0E0_9PLEO</name>
<evidence type="ECO:0000256" key="3">
    <source>
        <dbReference type="ARBA" id="ARBA00022679"/>
    </source>
</evidence>
<gene>
    <name evidence="11" type="ORF">N0V87_004402</name>
</gene>
<dbReference type="PROSITE" id="PS50011">
    <property type="entry name" value="PROTEIN_KINASE_DOM"/>
    <property type="match status" value="1"/>
</dbReference>
<keyword evidence="4" id="KW-0547">Nucleotide-binding</keyword>
<evidence type="ECO:0000313" key="11">
    <source>
        <dbReference type="EMBL" id="KAJ4337846.1"/>
    </source>
</evidence>
<keyword evidence="2" id="KW-0723">Serine/threonine-protein kinase</keyword>
<evidence type="ECO:0000256" key="1">
    <source>
        <dbReference type="ARBA" id="ARBA00012513"/>
    </source>
</evidence>
<dbReference type="AlphaFoldDB" id="A0A9W8X0E0"/>
<dbReference type="EC" id="2.7.11.1" evidence="1"/>
<evidence type="ECO:0000313" key="12">
    <source>
        <dbReference type="Proteomes" id="UP001140562"/>
    </source>
</evidence>
<comment type="catalytic activity">
    <reaction evidence="7">
        <text>L-threonyl-[protein] + ATP = O-phospho-L-threonyl-[protein] + ADP + H(+)</text>
        <dbReference type="Rhea" id="RHEA:46608"/>
        <dbReference type="Rhea" id="RHEA-COMP:11060"/>
        <dbReference type="Rhea" id="RHEA-COMP:11605"/>
        <dbReference type="ChEBI" id="CHEBI:15378"/>
        <dbReference type="ChEBI" id="CHEBI:30013"/>
        <dbReference type="ChEBI" id="CHEBI:30616"/>
        <dbReference type="ChEBI" id="CHEBI:61977"/>
        <dbReference type="ChEBI" id="CHEBI:456216"/>
        <dbReference type="EC" id="2.7.11.1"/>
    </reaction>
</comment>
<evidence type="ECO:0000256" key="8">
    <source>
        <dbReference type="ARBA" id="ARBA00048679"/>
    </source>
</evidence>
<feature type="compositionally biased region" description="Acidic residues" evidence="9">
    <location>
        <begin position="331"/>
        <end position="340"/>
    </location>
</feature>
<keyword evidence="3" id="KW-0808">Transferase</keyword>
<dbReference type="GO" id="GO:0004674">
    <property type="term" value="F:protein serine/threonine kinase activity"/>
    <property type="evidence" value="ECO:0007669"/>
    <property type="project" value="UniProtKB-KW"/>
</dbReference>
<keyword evidence="5" id="KW-0418">Kinase</keyword>
<evidence type="ECO:0000256" key="4">
    <source>
        <dbReference type="ARBA" id="ARBA00022741"/>
    </source>
</evidence>
<dbReference type="SUPFAM" id="SSF56112">
    <property type="entry name" value="Protein kinase-like (PK-like)"/>
    <property type="match status" value="1"/>
</dbReference>
<sequence>MEYAPFGDLRSLLQRIKEDPMRQVPEPYLWLIFRAQIEALHAMHYGHVLTADTPPKHIAMQNPNWLPIINPDIRLGNAVLGDAQDRYPAFQTVKMIDFGHAFRCEEITDKTKMMGTRYICPPVGTAVKLFQHALTLRQEQWRDENNKLLEAYRHVPIYLDSEIYNVDVITLSLMKGEEQRMPSPGDIFWHLPAPNRCYSSQLHATVISCMRTEHKQRPTVKQLLQSIKYGLEAWEQSYGSADRKDLPEFMSSPKIGLLTSQATSEKQRTKYGERHDGSPSPALPEAWPSGSSSAQSSIASESNVITTGEEEEEEEEEEDPNLVIESKSDHEEDGGEEDGREEGPHSGNTIATE</sequence>
<dbReference type="Proteomes" id="UP001140562">
    <property type="component" value="Unassembled WGS sequence"/>
</dbReference>
<feature type="compositionally biased region" description="Acidic residues" evidence="9">
    <location>
        <begin position="308"/>
        <end position="320"/>
    </location>
</feature>
<keyword evidence="6" id="KW-0067">ATP-binding</keyword>
<evidence type="ECO:0000259" key="10">
    <source>
        <dbReference type="PROSITE" id="PS50011"/>
    </source>
</evidence>
<evidence type="ECO:0000256" key="2">
    <source>
        <dbReference type="ARBA" id="ARBA00022527"/>
    </source>
</evidence>
<dbReference type="Gene3D" id="1.10.510.10">
    <property type="entry name" value="Transferase(Phosphotransferase) domain 1"/>
    <property type="match status" value="1"/>
</dbReference>
<evidence type="ECO:0000256" key="9">
    <source>
        <dbReference type="SAM" id="MobiDB-lite"/>
    </source>
</evidence>
<feature type="compositionally biased region" description="Basic and acidic residues" evidence="9">
    <location>
        <begin position="265"/>
        <end position="277"/>
    </location>
</feature>
<evidence type="ECO:0000256" key="7">
    <source>
        <dbReference type="ARBA" id="ARBA00047899"/>
    </source>
</evidence>
<evidence type="ECO:0000256" key="6">
    <source>
        <dbReference type="ARBA" id="ARBA00022840"/>
    </source>
</evidence>
<keyword evidence="12" id="KW-1185">Reference proteome</keyword>
<dbReference type="EMBL" id="JAPEUV010000035">
    <property type="protein sequence ID" value="KAJ4337846.1"/>
    <property type="molecule type" value="Genomic_DNA"/>
</dbReference>
<dbReference type="InterPro" id="IPR011009">
    <property type="entry name" value="Kinase-like_dom_sf"/>
</dbReference>
<evidence type="ECO:0000256" key="5">
    <source>
        <dbReference type="ARBA" id="ARBA00022777"/>
    </source>
</evidence>
<accession>A0A9W8X0E0</accession>
<proteinExistence type="predicted"/>
<feature type="compositionally biased region" description="Low complexity" evidence="9">
    <location>
        <begin position="289"/>
        <end position="302"/>
    </location>
</feature>
<dbReference type="OrthoDB" id="3693843at2759"/>
<dbReference type="GO" id="GO:0005524">
    <property type="term" value="F:ATP binding"/>
    <property type="evidence" value="ECO:0007669"/>
    <property type="project" value="UniProtKB-KW"/>
</dbReference>
<dbReference type="InterPro" id="IPR000719">
    <property type="entry name" value="Prot_kinase_dom"/>
</dbReference>
<reference evidence="11" key="1">
    <citation type="submission" date="2022-10" db="EMBL/GenBank/DDBJ databases">
        <title>Tapping the CABI collections for fungal endophytes: first genome assemblies for Collariella, Neodidymelliopsis, Ascochyta clinopodiicola, Didymella pomorum, Didymosphaeria variabile, Neocosmospora piperis and Neocucurbitaria cava.</title>
        <authorList>
            <person name="Hill R."/>
        </authorList>
    </citation>
    <scope>NUCLEOTIDE SEQUENCE</scope>
    <source>
        <strain evidence="11">IMI 360193</strain>
    </source>
</reference>
<protein>
    <recommendedName>
        <fullName evidence="1">non-specific serine/threonine protein kinase</fullName>
        <ecNumber evidence="1">2.7.11.1</ecNumber>
    </recommendedName>
</protein>
<feature type="domain" description="Protein kinase" evidence="10">
    <location>
        <begin position="1"/>
        <end position="235"/>
    </location>
</feature>